<keyword evidence="2" id="KW-1185">Reference proteome</keyword>
<reference evidence="1 2" key="1">
    <citation type="submission" date="2018-06" db="EMBL/GenBank/DDBJ databases">
        <title>Comparative genomics reveals the genomic features of Rhizophagus irregularis, R. cerebriforme, R. diaphanum and Gigaspora rosea, and their symbiotic lifestyle signature.</title>
        <authorList>
            <person name="Morin E."/>
            <person name="San Clemente H."/>
            <person name="Chen E.C.H."/>
            <person name="De La Providencia I."/>
            <person name="Hainaut M."/>
            <person name="Kuo A."/>
            <person name="Kohler A."/>
            <person name="Murat C."/>
            <person name="Tang N."/>
            <person name="Roy S."/>
            <person name="Loubradou J."/>
            <person name="Henrissat B."/>
            <person name="Grigoriev I.V."/>
            <person name="Corradi N."/>
            <person name="Roux C."/>
            <person name="Martin F.M."/>
        </authorList>
    </citation>
    <scope>NUCLEOTIDE SEQUENCE [LARGE SCALE GENOMIC DNA]</scope>
    <source>
        <strain evidence="1 2">DAOM 194757</strain>
    </source>
</reference>
<organism evidence="1 2">
    <name type="scientific">Gigaspora rosea</name>
    <dbReference type="NCBI Taxonomy" id="44941"/>
    <lineage>
        <taxon>Eukaryota</taxon>
        <taxon>Fungi</taxon>
        <taxon>Fungi incertae sedis</taxon>
        <taxon>Mucoromycota</taxon>
        <taxon>Glomeromycotina</taxon>
        <taxon>Glomeromycetes</taxon>
        <taxon>Diversisporales</taxon>
        <taxon>Gigasporaceae</taxon>
        <taxon>Gigaspora</taxon>
    </lineage>
</organism>
<comment type="caution">
    <text evidence="1">The sequence shown here is derived from an EMBL/GenBank/DDBJ whole genome shotgun (WGS) entry which is preliminary data.</text>
</comment>
<dbReference type="InterPro" id="IPR036864">
    <property type="entry name" value="Zn2-C6_fun-type_DNA-bd_sf"/>
</dbReference>
<proteinExistence type="predicted"/>
<accession>A0A397U0N6</accession>
<dbReference type="OrthoDB" id="4150019at2759"/>
<evidence type="ECO:0000313" key="1">
    <source>
        <dbReference type="EMBL" id="RIB00963.1"/>
    </source>
</evidence>
<dbReference type="GO" id="GO:0008270">
    <property type="term" value="F:zinc ion binding"/>
    <property type="evidence" value="ECO:0007669"/>
    <property type="project" value="InterPro"/>
</dbReference>
<dbReference type="AlphaFoldDB" id="A0A397U0N6"/>
<dbReference type="SUPFAM" id="SSF57701">
    <property type="entry name" value="Zn2/Cys6 DNA-binding domain"/>
    <property type="match status" value="1"/>
</dbReference>
<dbReference type="EMBL" id="QKWP01003424">
    <property type="protein sequence ID" value="RIB00963.1"/>
    <property type="molecule type" value="Genomic_DNA"/>
</dbReference>
<gene>
    <name evidence="1" type="ORF">C2G38_2051250</name>
</gene>
<sequence>MSYLRRLQRSRNNTSLACTNCRMSHQKCIRLPEGICIYYRNYNLPCIYILGRKRGPKTNSSSLSNINPSETAIKALFSSNNSSAFETPNPYNYKIILPNIHETTEAFQNMSIDQPSLPSFFPFVHEELTQNNDPIILSSINHLEGSSSARASFYIHLYQVTEIFPNNPLSDHEEIAQNNDPITISLSQNATPSYYYLFK</sequence>
<evidence type="ECO:0008006" key="3">
    <source>
        <dbReference type="Google" id="ProtNLM"/>
    </source>
</evidence>
<dbReference type="GO" id="GO:0000981">
    <property type="term" value="F:DNA-binding transcription factor activity, RNA polymerase II-specific"/>
    <property type="evidence" value="ECO:0007669"/>
    <property type="project" value="InterPro"/>
</dbReference>
<protein>
    <recommendedName>
        <fullName evidence="3">Zn(2)-C6 fungal-type domain-containing protein</fullName>
    </recommendedName>
</protein>
<name>A0A397U0N6_9GLOM</name>
<dbReference type="Proteomes" id="UP000266673">
    <property type="component" value="Unassembled WGS sequence"/>
</dbReference>
<evidence type="ECO:0000313" key="2">
    <source>
        <dbReference type="Proteomes" id="UP000266673"/>
    </source>
</evidence>